<name>A0ACB8SYH8_9AGAM</name>
<reference evidence="1" key="1">
    <citation type="submission" date="2021-03" db="EMBL/GenBank/DDBJ databases">
        <authorList>
            <consortium name="DOE Joint Genome Institute"/>
            <person name="Ahrendt S."/>
            <person name="Looney B.P."/>
            <person name="Miyauchi S."/>
            <person name="Morin E."/>
            <person name="Drula E."/>
            <person name="Courty P.E."/>
            <person name="Chicoki N."/>
            <person name="Fauchery L."/>
            <person name="Kohler A."/>
            <person name="Kuo A."/>
            <person name="Labutti K."/>
            <person name="Pangilinan J."/>
            <person name="Lipzen A."/>
            <person name="Riley R."/>
            <person name="Andreopoulos W."/>
            <person name="He G."/>
            <person name="Johnson J."/>
            <person name="Barry K.W."/>
            <person name="Grigoriev I.V."/>
            <person name="Nagy L."/>
            <person name="Hibbett D."/>
            <person name="Henrissat B."/>
            <person name="Matheny P.B."/>
            <person name="Labbe J."/>
            <person name="Martin F."/>
        </authorList>
    </citation>
    <scope>NUCLEOTIDE SEQUENCE</scope>
    <source>
        <strain evidence="1">HHB10654</strain>
    </source>
</reference>
<comment type="caution">
    <text evidence="1">The sequence shown here is derived from an EMBL/GenBank/DDBJ whole genome shotgun (WGS) entry which is preliminary data.</text>
</comment>
<evidence type="ECO:0000313" key="1">
    <source>
        <dbReference type="EMBL" id="KAI0060756.1"/>
    </source>
</evidence>
<dbReference type="Proteomes" id="UP000814140">
    <property type="component" value="Unassembled WGS sequence"/>
</dbReference>
<evidence type="ECO:0000313" key="2">
    <source>
        <dbReference type="Proteomes" id="UP000814140"/>
    </source>
</evidence>
<reference evidence="1" key="2">
    <citation type="journal article" date="2022" name="New Phytol.">
        <title>Evolutionary transition to the ectomycorrhizal habit in the genomes of a hyperdiverse lineage of mushroom-forming fungi.</title>
        <authorList>
            <person name="Looney B."/>
            <person name="Miyauchi S."/>
            <person name="Morin E."/>
            <person name="Drula E."/>
            <person name="Courty P.E."/>
            <person name="Kohler A."/>
            <person name="Kuo A."/>
            <person name="LaButti K."/>
            <person name="Pangilinan J."/>
            <person name="Lipzen A."/>
            <person name="Riley R."/>
            <person name="Andreopoulos W."/>
            <person name="He G."/>
            <person name="Johnson J."/>
            <person name="Nolan M."/>
            <person name="Tritt A."/>
            <person name="Barry K.W."/>
            <person name="Grigoriev I.V."/>
            <person name="Nagy L.G."/>
            <person name="Hibbett D."/>
            <person name="Henrissat B."/>
            <person name="Matheny P.B."/>
            <person name="Labbe J."/>
            <person name="Martin F.M."/>
        </authorList>
    </citation>
    <scope>NUCLEOTIDE SEQUENCE</scope>
    <source>
        <strain evidence="1">HHB10654</strain>
    </source>
</reference>
<protein>
    <submittedName>
        <fullName evidence="1">Uncharacterized protein</fullName>
    </submittedName>
</protein>
<organism evidence="1 2">
    <name type="scientific">Artomyces pyxidatus</name>
    <dbReference type="NCBI Taxonomy" id="48021"/>
    <lineage>
        <taxon>Eukaryota</taxon>
        <taxon>Fungi</taxon>
        <taxon>Dikarya</taxon>
        <taxon>Basidiomycota</taxon>
        <taxon>Agaricomycotina</taxon>
        <taxon>Agaricomycetes</taxon>
        <taxon>Russulales</taxon>
        <taxon>Auriscalpiaceae</taxon>
        <taxon>Artomyces</taxon>
    </lineage>
</organism>
<gene>
    <name evidence="1" type="ORF">BV25DRAFT_1827647</name>
</gene>
<keyword evidence="2" id="KW-1185">Reference proteome</keyword>
<proteinExistence type="predicted"/>
<sequence length="249" mass="27636">MTHRLTSVQLPSNAGRRPPDRSIATADGEPPSSSLVVQTRRARPHLGLDLTRRSAVREFPMSMSSPDMVQTRQLISPSSRDKLPGTCTSAASARQTYRPPARARSSPVPSSLLFAVRRKTRNTFAVGWALRRRQTHMAHMMAPTDLCSEARFPSFFAAFPPPDSLLQARYGRALPARSFTWARYPGHVWRGRRASADPGGEKRWTRPRESAKTQRDAKTLSGPRSDRSRRRSGARVDGQDTGGPALILL</sequence>
<dbReference type="EMBL" id="MU277217">
    <property type="protein sequence ID" value="KAI0060756.1"/>
    <property type="molecule type" value="Genomic_DNA"/>
</dbReference>
<accession>A0ACB8SYH8</accession>